<dbReference type="Proteomes" id="UP000288805">
    <property type="component" value="Unassembled WGS sequence"/>
</dbReference>
<organism evidence="6 7">
    <name type="scientific">Vitis vinifera</name>
    <name type="common">Grape</name>
    <dbReference type="NCBI Taxonomy" id="29760"/>
    <lineage>
        <taxon>Eukaryota</taxon>
        <taxon>Viridiplantae</taxon>
        <taxon>Streptophyta</taxon>
        <taxon>Embryophyta</taxon>
        <taxon>Tracheophyta</taxon>
        <taxon>Spermatophyta</taxon>
        <taxon>Magnoliopsida</taxon>
        <taxon>eudicotyledons</taxon>
        <taxon>Gunneridae</taxon>
        <taxon>Pentapetalae</taxon>
        <taxon>rosids</taxon>
        <taxon>Vitales</taxon>
        <taxon>Vitaceae</taxon>
        <taxon>Viteae</taxon>
        <taxon>Vitis</taxon>
    </lineage>
</organism>
<evidence type="ECO:0000313" key="7">
    <source>
        <dbReference type="Proteomes" id="UP000288805"/>
    </source>
</evidence>
<accession>A0A438EZS8</accession>
<dbReference type="PANTHER" id="PTHR13859:SF11">
    <property type="entry name" value="GRUNGE, ISOFORM J"/>
    <property type="match status" value="1"/>
</dbReference>
<keyword evidence="2" id="KW-0805">Transcription regulation</keyword>
<reference evidence="6 7" key="1">
    <citation type="journal article" date="2018" name="PLoS Genet.">
        <title>Population sequencing reveals clonal diversity and ancestral inbreeding in the grapevine cultivar Chardonnay.</title>
        <authorList>
            <person name="Roach M.J."/>
            <person name="Johnson D.L."/>
            <person name="Bohlmann J."/>
            <person name="van Vuuren H.J."/>
            <person name="Jones S.J."/>
            <person name="Pretorius I.S."/>
            <person name="Schmidt S.A."/>
            <person name="Borneman A.R."/>
        </authorList>
    </citation>
    <scope>NUCLEOTIDE SEQUENCE [LARGE SCALE GENOMIC DNA]</scope>
    <source>
        <strain evidence="7">cv. Chardonnay</strain>
        <tissue evidence="6">Leaf</tissue>
    </source>
</reference>
<sequence>MVCVWLPYNPTVLTLMVPKCQSCAKHVLWSPFVEGRTSLAEYVSSLKITVGICNLIEAVGVGKGKDGLTGIVMEPIKIHHFFCSCLAPLLARGWHSEQPKNEGCASSKHSLVFLVPGVKKFSRRKLVKGDHYFDSISDVLSKVASEPKILELEDEETGVSSCKEGNGWVPEAKLDNEIHLIINVIVTLNPEFLHAI</sequence>
<evidence type="ECO:0000256" key="4">
    <source>
        <dbReference type="ARBA" id="ARBA00023242"/>
    </source>
</evidence>
<dbReference type="Pfam" id="PF24662">
    <property type="entry name" value="DUF7650"/>
    <property type="match status" value="1"/>
</dbReference>
<keyword evidence="4" id="KW-0539">Nucleus</keyword>
<evidence type="ECO:0000256" key="1">
    <source>
        <dbReference type="ARBA" id="ARBA00004123"/>
    </source>
</evidence>
<gene>
    <name evidence="6" type="ORF">CK203_087613</name>
</gene>
<protein>
    <recommendedName>
        <fullName evidence="5">DUF7650 domain-containing protein</fullName>
    </recommendedName>
</protein>
<evidence type="ECO:0000313" key="6">
    <source>
        <dbReference type="EMBL" id="RVW53196.1"/>
    </source>
</evidence>
<proteinExistence type="predicted"/>
<dbReference type="AlphaFoldDB" id="A0A438EZS8"/>
<evidence type="ECO:0000256" key="2">
    <source>
        <dbReference type="ARBA" id="ARBA00023015"/>
    </source>
</evidence>
<dbReference type="InterPro" id="IPR056067">
    <property type="entry name" value="DUF7650"/>
</dbReference>
<dbReference type="EMBL" id="QGNW01001156">
    <property type="protein sequence ID" value="RVW53196.1"/>
    <property type="molecule type" value="Genomic_DNA"/>
</dbReference>
<feature type="domain" description="DUF7650" evidence="5">
    <location>
        <begin position="80"/>
        <end position="147"/>
    </location>
</feature>
<dbReference type="GO" id="GO:0005634">
    <property type="term" value="C:nucleus"/>
    <property type="evidence" value="ECO:0007669"/>
    <property type="project" value="UniProtKB-SubCell"/>
</dbReference>
<keyword evidence="3" id="KW-0804">Transcription</keyword>
<comment type="subcellular location">
    <subcellularLocation>
        <location evidence="1">Nucleus</location>
    </subcellularLocation>
</comment>
<evidence type="ECO:0000256" key="3">
    <source>
        <dbReference type="ARBA" id="ARBA00023163"/>
    </source>
</evidence>
<evidence type="ECO:0000259" key="5">
    <source>
        <dbReference type="Pfam" id="PF24662"/>
    </source>
</evidence>
<dbReference type="PANTHER" id="PTHR13859">
    <property type="entry name" value="ATROPHIN-RELATED"/>
    <property type="match status" value="1"/>
</dbReference>
<comment type="caution">
    <text evidence="6">The sequence shown here is derived from an EMBL/GenBank/DDBJ whole genome shotgun (WGS) entry which is preliminary data.</text>
</comment>
<name>A0A438EZS8_VITVI</name>